<dbReference type="InterPro" id="IPR036514">
    <property type="entry name" value="SGNH_hydro_sf"/>
</dbReference>
<feature type="signal peptide" evidence="1">
    <location>
        <begin position="1"/>
        <end position="21"/>
    </location>
</feature>
<dbReference type="Proteomes" id="UP000199514">
    <property type="component" value="Unassembled WGS sequence"/>
</dbReference>
<organism evidence="2 3">
    <name type="scientific">Flexibacter flexilis DSM 6793</name>
    <dbReference type="NCBI Taxonomy" id="927664"/>
    <lineage>
        <taxon>Bacteria</taxon>
        <taxon>Pseudomonadati</taxon>
        <taxon>Bacteroidota</taxon>
        <taxon>Cytophagia</taxon>
        <taxon>Cytophagales</taxon>
        <taxon>Flexibacteraceae</taxon>
        <taxon>Flexibacter</taxon>
    </lineage>
</organism>
<keyword evidence="2" id="KW-0378">Hydrolase</keyword>
<protein>
    <submittedName>
        <fullName evidence="2">GDSL-like Lipase/Acylhydrolase</fullName>
    </submittedName>
</protein>
<dbReference type="GO" id="GO:0004622">
    <property type="term" value="F:phosphatidylcholine lysophospholipase activity"/>
    <property type="evidence" value="ECO:0007669"/>
    <property type="project" value="TreeGrafter"/>
</dbReference>
<dbReference type="RefSeq" id="WP_091515271.1">
    <property type="nucleotide sequence ID" value="NZ_FOLE01000010.1"/>
</dbReference>
<dbReference type="PROSITE" id="PS51257">
    <property type="entry name" value="PROKAR_LIPOPROTEIN"/>
    <property type="match status" value="1"/>
</dbReference>
<sequence length="475" mass="48925">MKSNKIYNLSLAAAVAMAAVACEPKLDAPTPSKGDADFSHYVALGNSLTAGYADGALYKSGQVAGYANMIATQMKAAGGGEFKIPYIKDENGIGSFSTTYPYGMPRLALAAKADCKGVTSLSPSPVGYPYNATQFSEYLSLNGQTGPFNNLGVPGAKSYHLGVSGYGNAAGIAVGTANPFYARFATSSTSSVIQDALAQSPTFFTLWIGNNDILGYATSGGQGNANPGMNPATYGSNDITPTAVVKASIEGYVQALKASAKAPKGVLAGVPDVLSTPYFNTVKWNGLALTDANTVAALNTAYASLISAGIVTKFVVGNNPFIIADVSSPAGFRSIKSTEYLILTTPSDSIKCKGWGSQKPIPASYVLDATEVSNVSTTITSYNDAIKGLATTYGLAYVDAYTLVKNIAVKGYTADGVTTTTTFASGGAFSLDGVHLTPRGNAIIANAFIEAINAKYGSTLSPVDAAKYNGVVFPK</sequence>
<dbReference type="OrthoDB" id="9764164at2"/>
<evidence type="ECO:0000313" key="2">
    <source>
        <dbReference type="EMBL" id="SFC83389.1"/>
    </source>
</evidence>
<keyword evidence="3" id="KW-1185">Reference proteome</keyword>
<reference evidence="2 3" key="1">
    <citation type="submission" date="2016-10" db="EMBL/GenBank/DDBJ databases">
        <authorList>
            <person name="de Groot N.N."/>
        </authorList>
    </citation>
    <scope>NUCLEOTIDE SEQUENCE [LARGE SCALE GENOMIC DNA]</scope>
    <source>
        <strain evidence="2 3">DSM 6793</strain>
    </source>
</reference>
<accession>A0A1I1MDD2</accession>
<keyword evidence="1" id="KW-0732">Signal</keyword>
<dbReference type="InterPro" id="IPR051532">
    <property type="entry name" value="Ester_Hydrolysis_Enzymes"/>
</dbReference>
<feature type="chain" id="PRO_5011755808" evidence="1">
    <location>
        <begin position="22"/>
        <end position="475"/>
    </location>
</feature>
<dbReference type="Gene3D" id="3.40.50.1110">
    <property type="entry name" value="SGNH hydrolase"/>
    <property type="match status" value="2"/>
</dbReference>
<evidence type="ECO:0000256" key="1">
    <source>
        <dbReference type="SAM" id="SignalP"/>
    </source>
</evidence>
<gene>
    <name evidence="2" type="ORF">SAMN05421780_110139</name>
</gene>
<dbReference type="SUPFAM" id="SSF52266">
    <property type="entry name" value="SGNH hydrolase"/>
    <property type="match status" value="1"/>
</dbReference>
<dbReference type="PANTHER" id="PTHR30383">
    <property type="entry name" value="THIOESTERASE 1/PROTEASE 1/LYSOPHOSPHOLIPASE L1"/>
    <property type="match status" value="1"/>
</dbReference>
<dbReference type="STRING" id="927664.SAMN05421780_110139"/>
<proteinExistence type="predicted"/>
<evidence type="ECO:0000313" key="3">
    <source>
        <dbReference type="Proteomes" id="UP000199514"/>
    </source>
</evidence>
<dbReference type="EMBL" id="FOLE01000010">
    <property type="protein sequence ID" value="SFC83389.1"/>
    <property type="molecule type" value="Genomic_DNA"/>
</dbReference>
<dbReference type="AlphaFoldDB" id="A0A1I1MDD2"/>
<dbReference type="PANTHER" id="PTHR30383:SF5">
    <property type="entry name" value="SGNH HYDROLASE-TYPE ESTERASE DOMAIN-CONTAINING PROTEIN"/>
    <property type="match status" value="1"/>
</dbReference>
<dbReference type="Pfam" id="PF00657">
    <property type="entry name" value="Lipase_GDSL"/>
    <property type="match status" value="1"/>
</dbReference>
<name>A0A1I1MDD2_9BACT</name>
<dbReference type="InterPro" id="IPR001087">
    <property type="entry name" value="GDSL"/>
</dbReference>